<dbReference type="PROSITE" id="PS00018">
    <property type="entry name" value="EF_HAND_1"/>
    <property type="match status" value="2"/>
</dbReference>
<dbReference type="Gene3D" id="1.10.238.10">
    <property type="entry name" value="EF-hand"/>
    <property type="match status" value="1"/>
</dbReference>
<proteinExistence type="predicted"/>
<dbReference type="OrthoDB" id="7659251at2"/>
<organism evidence="2 3">
    <name type="scientific">Jannaschia aquimarina</name>
    <dbReference type="NCBI Taxonomy" id="935700"/>
    <lineage>
        <taxon>Bacteria</taxon>
        <taxon>Pseudomonadati</taxon>
        <taxon>Pseudomonadota</taxon>
        <taxon>Alphaproteobacteria</taxon>
        <taxon>Rhodobacterales</taxon>
        <taxon>Roseobacteraceae</taxon>
        <taxon>Jannaschia</taxon>
    </lineage>
</organism>
<dbReference type="InterPro" id="IPR011992">
    <property type="entry name" value="EF-hand-dom_pair"/>
</dbReference>
<sequence>MKTLKLTMAALAVTAAPAMAQMMTPAWDGDGDTLLSQDEFNVGFSQAGIFGGYDRDADGMLNEQEYADSFVEIENYRDEGYLPGDFADFDADADGMLSEDEYNTSWFSEYDVDGSGVLEEEERMVIENDLSQEGFFNRERDI</sequence>
<accession>A0A0D1DBK6</accession>
<evidence type="ECO:0000313" key="3">
    <source>
        <dbReference type="Proteomes" id="UP000032232"/>
    </source>
</evidence>
<evidence type="ECO:0000256" key="1">
    <source>
        <dbReference type="SAM" id="SignalP"/>
    </source>
</evidence>
<reference evidence="2 3" key="1">
    <citation type="submission" date="2015-02" db="EMBL/GenBank/DDBJ databases">
        <title>Genome Sequence of Jannaschia aquimarina DSM28248, a member of the Roseobacter clade.</title>
        <authorList>
            <person name="Voget S."/>
            <person name="Daniel R."/>
        </authorList>
    </citation>
    <scope>NUCLEOTIDE SEQUENCE [LARGE SCALE GENOMIC DNA]</scope>
    <source>
        <strain evidence="2 3">GSW-M26</strain>
    </source>
</reference>
<dbReference type="STRING" id="935700.jaqu_10700"/>
<dbReference type="InterPro" id="IPR018247">
    <property type="entry name" value="EF_Hand_1_Ca_BS"/>
</dbReference>
<feature type="signal peptide" evidence="1">
    <location>
        <begin position="1"/>
        <end position="20"/>
    </location>
</feature>
<dbReference type="AlphaFoldDB" id="A0A0D1DBK6"/>
<dbReference type="EMBL" id="JYFE01000020">
    <property type="protein sequence ID" value="KIT17338.1"/>
    <property type="molecule type" value="Genomic_DNA"/>
</dbReference>
<keyword evidence="1" id="KW-0732">Signal</keyword>
<dbReference type="Proteomes" id="UP000032232">
    <property type="component" value="Unassembled WGS sequence"/>
</dbReference>
<feature type="chain" id="PRO_5002244708" evidence="1">
    <location>
        <begin position="21"/>
        <end position="142"/>
    </location>
</feature>
<dbReference type="PATRIC" id="fig|935700.4.peg.1116"/>
<gene>
    <name evidence="2" type="ORF">jaqu_10700</name>
</gene>
<comment type="caution">
    <text evidence="2">The sequence shown here is derived from an EMBL/GenBank/DDBJ whole genome shotgun (WGS) entry which is preliminary data.</text>
</comment>
<name>A0A0D1DBK6_9RHOB</name>
<dbReference type="RefSeq" id="WP_043917899.1">
    <property type="nucleotide sequence ID" value="NZ_FZPF01000007.1"/>
</dbReference>
<dbReference type="SUPFAM" id="SSF47473">
    <property type="entry name" value="EF-hand"/>
    <property type="match status" value="1"/>
</dbReference>
<protein>
    <submittedName>
        <fullName evidence="2">EF hand</fullName>
    </submittedName>
</protein>
<keyword evidence="3" id="KW-1185">Reference proteome</keyword>
<evidence type="ECO:0000313" key="2">
    <source>
        <dbReference type="EMBL" id="KIT17338.1"/>
    </source>
</evidence>